<keyword evidence="1" id="KW-0472">Membrane</keyword>
<feature type="transmembrane region" description="Helical" evidence="1">
    <location>
        <begin position="28"/>
        <end position="46"/>
    </location>
</feature>
<feature type="transmembrane region" description="Helical" evidence="1">
    <location>
        <begin position="199"/>
        <end position="217"/>
    </location>
</feature>
<evidence type="ECO:0000259" key="2">
    <source>
        <dbReference type="Pfam" id="PF01757"/>
    </source>
</evidence>
<evidence type="ECO:0000313" key="4">
    <source>
        <dbReference type="Proteomes" id="UP001228044"/>
    </source>
</evidence>
<feature type="transmembrane region" description="Helical" evidence="1">
    <location>
        <begin position="58"/>
        <end position="84"/>
    </location>
</feature>
<organism evidence="3 4">
    <name type="scientific">Roseateles violae</name>
    <dbReference type="NCBI Taxonomy" id="3058042"/>
    <lineage>
        <taxon>Bacteria</taxon>
        <taxon>Pseudomonadati</taxon>
        <taxon>Pseudomonadota</taxon>
        <taxon>Betaproteobacteria</taxon>
        <taxon>Burkholderiales</taxon>
        <taxon>Sphaerotilaceae</taxon>
        <taxon>Roseateles</taxon>
    </lineage>
</organism>
<dbReference type="Proteomes" id="UP001228044">
    <property type="component" value="Unassembled WGS sequence"/>
</dbReference>
<evidence type="ECO:0000313" key="3">
    <source>
        <dbReference type="EMBL" id="MDN3920473.1"/>
    </source>
</evidence>
<name>A0ABT8DTU1_9BURK</name>
<dbReference type="PANTHER" id="PTHR23028">
    <property type="entry name" value="ACETYLTRANSFERASE"/>
    <property type="match status" value="1"/>
</dbReference>
<keyword evidence="3" id="KW-0012">Acyltransferase</keyword>
<dbReference type="EMBL" id="JAUHHC010000002">
    <property type="protein sequence ID" value="MDN3920473.1"/>
    <property type="molecule type" value="Genomic_DNA"/>
</dbReference>
<feature type="transmembrane region" description="Helical" evidence="1">
    <location>
        <begin position="104"/>
        <end position="129"/>
    </location>
</feature>
<comment type="caution">
    <text evidence="3">The sequence shown here is derived from an EMBL/GenBank/DDBJ whole genome shotgun (WGS) entry which is preliminary data.</text>
</comment>
<protein>
    <submittedName>
        <fullName evidence="3">Acyltransferase</fullName>
        <ecNumber evidence="3">2.3.-.-</ecNumber>
    </submittedName>
</protein>
<dbReference type="InterPro" id="IPR050879">
    <property type="entry name" value="Acyltransferase_3"/>
</dbReference>
<evidence type="ECO:0000256" key="1">
    <source>
        <dbReference type="SAM" id="Phobius"/>
    </source>
</evidence>
<dbReference type="RefSeq" id="WP_290358769.1">
    <property type="nucleotide sequence ID" value="NZ_JAUHHC010000002.1"/>
</dbReference>
<feature type="transmembrane region" description="Helical" evidence="1">
    <location>
        <begin position="275"/>
        <end position="294"/>
    </location>
</feature>
<dbReference type="EC" id="2.3.-.-" evidence="3"/>
<dbReference type="GO" id="GO:0016746">
    <property type="term" value="F:acyltransferase activity"/>
    <property type="evidence" value="ECO:0007669"/>
    <property type="project" value="UniProtKB-KW"/>
</dbReference>
<keyword evidence="4" id="KW-1185">Reference proteome</keyword>
<sequence>MRRPSSSLEWGLMRLSELAAGRDNNFNLIRLIAAGAVVLGHSFVLSSGTVRSDPLWRLVGMEIGTVAVDVFFVISGFLVTASLLGRDSLVDFFWGRALRIFPGLWLMLLLCVFVLGVGMSTLSAAQYLADPRTYRYLLKCATLLGGVEFRLPGLFESNPYHGAVNGSLWSMPYEIKMYLGLALIWAGASLLNRRWRQRWLAAAAVLAVIAAVLHALLDGGQGGVWRNHFVWLAGMFASGAAAYLLRARIVLSTRLLFGGLALLGLGALLGGRVFLLSYLLTLPYLILYLAHVPGGRVRKFNRLGDYSYGLYIYSFPVQQLLLALLPGLSAAQLFATSASLALMLAAASWHGCERPALAHKPAMGLLTRRLWSGC</sequence>
<keyword evidence="3" id="KW-0808">Transferase</keyword>
<keyword evidence="1" id="KW-0812">Transmembrane</keyword>
<dbReference type="Pfam" id="PF01757">
    <property type="entry name" value="Acyl_transf_3"/>
    <property type="match status" value="1"/>
</dbReference>
<proteinExistence type="predicted"/>
<feature type="transmembrane region" description="Helical" evidence="1">
    <location>
        <begin position="175"/>
        <end position="192"/>
    </location>
</feature>
<keyword evidence="1" id="KW-1133">Transmembrane helix</keyword>
<feature type="transmembrane region" description="Helical" evidence="1">
    <location>
        <begin position="252"/>
        <end position="269"/>
    </location>
</feature>
<accession>A0ABT8DTU1</accession>
<dbReference type="InterPro" id="IPR002656">
    <property type="entry name" value="Acyl_transf_3_dom"/>
</dbReference>
<gene>
    <name evidence="3" type="ORF">QWJ38_09310</name>
</gene>
<reference evidence="3 4" key="1">
    <citation type="submission" date="2023-06" db="EMBL/GenBank/DDBJ databases">
        <title>Pelomonas sp. PFR6 16S ribosomal RNA gene Genome sequencing and assembly.</title>
        <authorList>
            <person name="Woo H."/>
        </authorList>
    </citation>
    <scope>NUCLEOTIDE SEQUENCE [LARGE SCALE GENOMIC DNA]</scope>
    <source>
        <strain evidence="3 4">PFR6</strain>
    </source>
</reference>
<feature type="transmembrane region" description="Helical" evidence="1">
    <location>
        <begin position="229"/>
        <end position="245"/>
    </location>
</feature>
<feature type="transmembrane region" description="Helical" evidence="1">
    <location>
        <begin position="306"/>
        <end position="325"/>
    </location>
</feature>
<feature type="domain" description="Acyltransferase 3" evidence="2">
    <location>
        <begin position="24"/>
        <end position="344"/>
    </location>
</feature>
<dbReference type="PANTHER" id="PTHR23028:SF53">
    <property type="entry name" value="ACYL_TRANSF_3 DOMAIN-CONTAINING PROTEIN"/>
    <property type="match status" value="1"/>
</dbReference>